<protein>
    <submittedName>
        <fullName evidence="12">ZP domain-containing protein</fullName>
    </submittedName>
</protein>
<dbReference type="Pfam" id="PF25301">
    <property type="entry name" value="CUT_C"/>
    <property type="match status" value="1"/>
</dbReference>
<reference evidence="12" key="1">
    <citation type="submission" date="2022-11" db="UniProtKB">
        <authorList>
            <consortium name="WormBaseParasite"/>
        </authorList>
    </citation>
    <scope>IDENTIFICATION</scope>
</reference>
<evidence type="ECO:0000256" key="4">
    <source>
        <dbReference type="ARBA" id="ARBA00022692"/>
    </source>
</evidence>
<feature type="transmembrane region" description="Helical" evidence="9">
    <location>
        <begin position="588"/>
        <end position="612"/>
    </location>
</feature>
<evidence type="ECO:0000313" key="12">
    <source>
        <dbReference type="WBParaSite" id="scaffold717_cov220.g1673"/>
    </source>
</evidence>
<keyword evidence="4 9" id="KW-0812">Transmembrane</keyword>
<dbReference type="InterPro" id="IPR057475">
    <property type="entry name" value="CUT_C"/>
</dbReference>
<dbReference type="CDD" id="cd06223">
    <property type="entry name" value="PRTases_typeI"/>
    <property type="match status" value="1"/>
</dbReference>
<keyword evidence="5" id="KW-0732">Signal</keyword>
<dbReference type="SUPFAM" id="SSF53271">
    <property type="entry name" value="PRTase-like"/>
    <property type="match status" value="1"/>
</dbReference>
<dbReference type="AlphaFoldDB" id="A0A915N0U0"/>
<keyword evidence="3" id="KW-1003">Cell membrane</keyword>
<dbReference type="Pfam" id="PF00156">
    <property type="entry name" value="Pribosyltran"/>
    <property type="match status" value="1"/>
</dbReference>
<feature type="region of interest" description="Disordered" evidence="8">
    <location>
        <begin position="489"/>
        <end position="515"/>
    </location>
</feature>
<keyword evidence="7 9" id="KW-0472">Membrane</keyword>
<evidence type="ECO:0000259" key="10">
    <source>
        <dbReference type="PROSITE" id="PS51034"/>
    </source>
</evidence>
<evidence type="ECO:0000256" key="3">
    <source>
        <dbReference type="ARBA" id="ARBA00022475"/>
    </source>
</evidence>
<evidence type="ECO:0000313" key="11">
    <source>
        <dbReference type="Proteomes" id="UP000887561"/>
    </source>
</evidence>
<comment type="subcellular location">
    <subcellularLocation>
        <location evidence="1">Cell membrane</location>
        <topology evidence="1">Single-pass type I membrane protein</topology>
    </subcellularLocation>
</comment>
<dbReference type="InterPro" id="IPR051962">
    <property type="entry name" value="Cuticlin"/>
</dbReference>
<sequence length="624" mass="70084">MENNGVFPVEIGDNYELPLSEFSIPRCYEDNLSAVLIEYPVIQDRIYAMAVEINSRIGDKPLVMICVLKGSFRFFSDLLQKLSEVRSNCNWPIRVEFIRASSYIDQKSTGNVFIEELNNLLLDESLKGAQVVLVDDIIDTGLTISKLTEKLKENVGPEGHIWTALLISKRTTLVKENSIFGDFVGFSVPDKFIVGYGMDYNEMFRDLSHICIMNSNDWLVEVYLATGYGAWMDRYMNPKTFLDPKSDPTFSQLSSSLVCGAFPSSSESSILDNAVIGDPLVDCLEERVKLTFQTQKPFTGRIFVKGMVDNEKCVENYRQNSQTKVEFELANGACNMRRSRKLGPEQRGVEQSITVTISFHDIFITKEADKVVTNRFDVSMIPTTELIDTARMPLCTYTVWQCDSDMFSMLVHNCFVDDGAGKDRKPLIDEHGCTNDPIIVSDLTYNSQANLAFTEVNVFKFADKVTTYFQCAVSTCMISEGMCSGKTPPRCGPNNRRRRTTGDAKEIENNSSLSAPFSPDDPFTMDLSAERIHVLDLDDEETGEEAEERRELLKVGKDFPTNSRLGLSTGPYAVSPLSQSTVCFSENIFGAALAGIGLLVFCFPLVTGLLIWRQRKMAKISWHR</sequence>
<keyword evidence="11" id="KW-1185">Reference proteome</keyword>
<evidence type="ECO:0000256" key="8">
    <source>
        <dbReference type="SAM" id="MobiDB-lite"/>
    </source>
</evidence>
<name>A0A915N0U0_MELJA</name>
<dbReference type="PANTHER" id="PTHR22907:SF27">
    <property type="entry name" value="ZP DOMAIN-CONTAINING PROTEIN"/>
    <property type="match status" value="1"/>
</dbReference>
<dbReference type="PANTHER" id="PTHR22907">
    <property type="entry name" value="GH04558P"/>
    <property type="match status" value="1"/>
</dbReference>
<feature type="domain" description="ZP" evidence="10">
    <location>
        <begin position="282"/>
        <end position="490"/>
    </location>
</feature>
<dbReference type="Gene3D" id="3.40.50.2020">
    <property type="match status" value="1"/>
</dbReference>
<dbReference type="GO" id="GO:0005886">
    <property type="term" value="C:plasma membrane"/>
    <property type="evidence" value="ECO:0007669"/>
    <property type="project" value="UniProtKB-SubCell"/>
</dbReference>
<dbReference type="GO" id="GO:0042302">
    <property type="term" value="F:structural constituent of cuticle"/>
    <property type="evidence" value="ECO:0007669"/>
    <property type="project" value="UniProtKB-KW"/>
</dbReference>
<organism evidence="11 12">
    <name type="scientific">Meloidogyne javanica</name>
    <name type="common">Root-knot nematode worm</name>
    <dbReference type="NCBI Taxonomy" id="6303"/>
    <lineage>
        <taxon>Eukaryota</taxon>
        <taxon>Metazoa</taxon>
        <taxon>Ecdysozoa</taxon>
        <taxon>Nematoda</taxon>
        <taxon>Chromadorea</taxon>
        <taxon>Rhabditida</taxon>
        <taxon>Tylenchina</taxon>
        <taxon>Tylenchomorpha</taxon>
        <taxon>Tylenchoidea</taxon>
        <taxon>Meloidogynidae</taxon>
        <taxon>Meloidogyninae</taxon>
        <taxon>Meloidogyne</taxon>
        <taxon>Meloidogyne incognita group</taxon>
    </lineage>
</organism>
<dbReference type="InterPro" id="IPR056953">
    <property type="entry name" value="CUT_N"/>
</dbReference>
<evidence type="ECO:0000256" key="1">
    <source>
        <dbReference type="ARBA" id="ARBA00004251"/>
    </source>
</evidence>
<dbReference type="WBParaSite" id="scaffold717_cov220.g1673">
    <property type="protein sequence ID" value="scaffold717_cov220.g1673"/>
    <property type="gene ID" value="scaffold717_cov220.g1673"/>
</dbReference>
<evidence type="ECO:0000256" key="6">
    <source>
        <dbReference type="ARBA" id="ARBA00022989"/>
    </source>
</evidence>
<evidence type="ECO:0000256" key="2">
    <source>
        <dbReference type="ARBA" id="ARBA00022460"/>
    </source>
</evidence>
<dbReference type="Pfam" id="PF25057">
    <property type="entry name" value="CUT_N"/>
    <property type="match status" value="1"/>
</dbReference>
<keyword evidence="2" id="KW-0193">Cuticle</keyword>
<dbReference type="SMART" id="SM00241">
    <property type="entry name" value="ZP"/>
    <property type="match status" value="1"/>
</dbReference>
<dbReference type="InterPro" id="IPR029057">
    <property type="entry name" value="PRTase-like"/>
</dbReference>
<dbReference type="PROSITE" id="PS51034">
    <property type="entry name" value="ZP_2"/>
    <property type="match status" value="1"/>
</dbReference>
<evidence type="ECO:0000256" key="7">
    <source>
        <dbReference type="ARBA" id="ARBA00023136"/>
    </source>
</evidence>
<keyword evidence="6 9" id="KW-1133">Transmembrane helix</keyword>
<dbReference type="Proteomes" id="UP000887561">
    <property type="component" value="Unplaced"/>
</dbReference>
<proteinExistence type="predicted"/>
<accession>A0A915N0U0</accession>
<evidence type="ECO:0000256" key="5">
    <source>
        <dbReference type="ARBA" id="ARBA00022729"/>
    </source>
</evidence>
<dbReference type="InterPro" id="IPR001507">
    <property type="entry name" value="ZP_dom"/>
</dbReference>
<dbReference type="InterPro" id="IPR000836">
    <property type="entry name" value="PRTase_dom"/>
</dbReference>
<evidence type="ECO:0000256" key="9">
    <source>
        <dbReference type="SAM" id="Phobius"/>
    </source>
</evidence>